<evidence type="ECO:0000256" key="8">
    <source>
        <dbReference type="ARBA" id="ARBA00023136"/>
    </source>
</evidence>
<feature type="transmembrane region" description="Helical" evidence="9">
    <location>
        <begin position="95"/>
        <end position="120"/>
    </location>
</feature>
<feature type="domain" description="ABC transporter" evidence="10">
    <location>
        <begin position="1076"/>
        <end position="1334"/>
    </location>
</feature>
<evidence type="ECO:0000256" key="2">
    <source>
        <dbReference type="ARBA" id="ARBA00009726"/>
    </source>
</evidence>
<evidence type="ECO:0000313" key="12">
    <source>
        <dbReference type="EMBL" id="RIB26608.1"/>
    </source>
</evidence>
<feature type="transmembrane region" description="Helical" evidence="9">
    <location>
        <begin position="988"/>
        <end position="1005"/>
    </location>
</feature>
<feature type="transmembrane region" description="Helical" evidence="9">
    <location>
        <begin position="215"/>
        <end position="239"/>
    </location>
</feature>
<dbReference type="GO" id="GO:0016020">
    <property type="term" value="C:membrane"/>
    <property type="evidence" value="ECO:0007669"/>
    <property type="project" value="UniProtKB-SubCell"/>
</dbReference>
<dbReference type="CDD" id="cd18597">
    <property type="entry name" value="ABC_6TM_YOR1_D1_like"/>
    <property type="match status" value="1"/>
</dbReference>
<dbReference type="FunFam" id="1.20.1560.10:FF:000010">
    <property type="entry name" value="Multidrug resistance-associated ABC transporter"/>
    <property type="match status" value="1"/>
</dbReference>
<evidence type="ECO:0000256" key="5">
    <source>
        <dbReference type="ARBA" id="ARBA00022741"/>
    </source>
</evidence>
<dbReference type="InterPro" id="IPR003593">
    <property type="entry name" value="AAA+_ATPase"/>
</dbReference>
<dbReference type="CDD" id="cd18606">
    <property type="entry name" value="ABC_6TM_YOR1_D2_like"/>
    <property type="match status" value="1"/>
</dbReference>
<dbReference type="Pfam" id="PF00664">
    <property type="entry name" value="ABC_membrane"/>
    <property type="match status" value="2"/>
</dbReference>
<evidence type="ECO:0000256" key="6">
    <source>
        <dbReference type="ARBA" id="ARBA00022840"/>
    </source>
</evidence>
<dbReference type="SMART" id="SM00382">
    <property type="entry name" value="AAA"/>
    <property type="match status" value="2"/>
</dbReference>
<dbReference type="PROSITE" id="PS50893">
    <property type="entry name" value="ABC_TRANSPORTER_2"/>
    <property type="match status" value="2"/>
</dbReference>
<keyword evidence="7 9" id="KW-1133">Transmembrane helix</keyword>
<dbReference type="GO" id="GO:0005524">
    <property type="term" value="F:ATP binding"/>
    <property type="evidence" value="ECO:0007669"/>
    <property type="project" value="UniProtKB-KW"/>
</dbReference>
<feature type="transmembrane region" description="Helical" evidence="9">
    <location>
        <begin position="898"/>
        <end position="915"/>
    </location>
</feature>
<comment type="subcellular location">
    <subcellularLocation>
        <location evidence="1">Membrane</location>
        <topology evidence="1">Multi-pass membrane protein</topology>
    </subcellularLocation>
</comment>
<keyword evidence="13" id="KW-1185">Reference proteome</keyword>
<dbReference type="SUPFAM" id="SSF90123">
    <property type="entry name" value="ABC transporter transmembrane region"/>
    <property type="match status" value="2"/>
</dbReference>
<evidence type="ECO:0000313" key="13">
    <source>
        <dbReference type="Proteomes" id="UP000266673"/>
    </source>
</evidence>
<dbReference type="STRING" id="44941.A0A397VXE0"/>
<dbReference type="FunFam" id="3.40.50.300:FF:000565">
    <property type="entry name" value="ABC bile acid transporter"/>
    <property type="match status" value="1"/>
</dbReference>
<feature type="transmembrane region" description="Helical" evidence="9">
    <location>
        <begin position="317"/>
        <end position="338"/>
    </location>
</feature>
<dbReference type="PANTHER" id="PTHR24223">
    <property type="entry name" value="ATP-BINDING CASSETTE SUB-FAMILY C"/>
    <property type="match status" value="1"/>
</dbReference>
<keyword evidence="4 9" id="KW-0812">Transmembrane</keyword>
<dbReference type="GO" id="GO:0140359">
    <property type="term" value="F:ABC-type transporter activity"/>
    <property type="evidence" value="ECO:0007669"/>
    <property type="project" value="InterPro"/>
</dbReference>
<dbReference type="PROSITE" id="PS50929">
    <property type="entry name" value="ABC_TM1F"/>
    <property type="match status" value="2"/>
</dbReference>
<dbReference type="Pfam" id="PF00005">
    <property type="entry name" value="ABC_tran"/>
    <property type="match status" value="2"/>
</dbReference>
<dbReference type="CDD" id="cd03250">
    <property type="entry name" value="ABCC_MRP_domain1"/>
    <property type="match status" value="1"/>
</dbReference>
<evidence type="ECO:0000256" key="4">
    <source>
        <dbReference type="ARBA" id="ARBA00022692"/>
    </source>
</evidence>
<dbReference type="OrthoDB" id="6500128at2759"/>
<dbReference type="GO" id="GO:0016887">
    <property type="term" value="F:ATP hydrolysis activity"/>
    <property type="evidence" value="ECO:0007669"/>
    <property type="project" value="InterPro"/>
</dbReference>
<comment type="caution">
    <text evidence="12">The sequence shown here is derived from an EMBL/GenBank/DDBJ whole genome shotgun (WGS) entry which is preliminary data.</text>
</comment>
<keyword evidence="3" id="KW-0813">Transport</keyword>
<dbReference type="Gene3D" id="1.20.1560.10">
    <property type="entry name" value="ABC transporter type 1, transmembrane domain"/>
    <property type="match status" value="2"/>
</dbReference>
<dbReference type="InterPro" id="IPR050173">
    <property type="entry name" value="ABC_transporter_C-like"/>
</dbReference>
<evidence type="ECO:0000259" key="10">
    <source>
        <dbReference type="PROSITE" id="PS50893"/>
    </source>
</evidence>
<organism evidence="12 13">
    <name type="scientific">Gigaspora rosea</name>
    <dbReference type="NCBI Taxonomy" id="44941"/>
    <lineage>
        <taxon>Eukaryota</taxon>
        <taxon>Fungi</taxon>
        <taxon>Fungi incertae sedis</taxon>
        <taxon>Mucoromycota</taxon>
        <taxon>Glomeromycotina</taxon>
        <taxon>Glomeromycetes</taxon>
        <taxon>Diversisporales</taxon>
        <taxon>Gigasporaceae</taxon>
        <taxon>Gigaspora</taxon>
    </lineage>
</organism>
<evidence type="ECO:0000256" key="9">
    <source>
        <dbReference type="SAM" id="Phobius"/>
    </source>
</evidence>
<keyword evidence="8 9" id="KW-0472">Membrane</keyword>
<feature type="transmembrane region" description="Helical" evidence="9">
    <location>
        <begin position="245"/>
        <end position="267"/>
    </location>
</feature>
<evidence type="ECO:0000256" key="7">
    <source>
        <dbReference type="ARBA" id="ARBA00022989"/>
    </source>
</evidence>
<gene>
    <name evidence="12" type="ORF">C2G38_2131228</name>
</gene>
<feature type="transmembrane region" description="Helical" evidence="9">
    <location>
        <begin position="875"/>
        <end position="892"/>
    </location>
</feature>
<dbReference type="InterPro" id="IPR036640">
    <property type="entry name" value="ABC1_TM_sf"/>
</dbReference>
<feature type="transmembrane region" description="Helical" evidence="9">
    <location>
        <begin position="1011"/>
        <end position="1030"/>
    </location>
</feature>
<dbReference type="Gene3D" id="3.40.50.300">
    <property type="entry name" value="P-loop containing nucleotide triphosphate hydrolases"/>
    <property type="match status" value="2"/>
</dbReference>
<feature type="transmembrane region" description="Helical" evidence="9">
    <location>
        <begin position="344"/>
        <end position="369"/>
    </location>
</feature>
<evidence type="ECO:0000256" key="1">
    <source>
        <dbReference type="ARBA" id="ARBA00004141"/>
    </source>
</evidence>
<dbReference type="SUPFAM" id="SSF52540">
    <property type="entry name" value="P-loop containing nucleoside triphosphate hydrolases"/>
    <property type="match status" value="2"/>
</dbReference>
<keyword evidence="6" id="KW-0067">ATP-binding</keyword>
<dbReference type="EMBL" id="QKWP01000130">
    <property type="protein sequence ID" value="RIB26608.1"/>
    <property type="molecule type" value="Genomic_DNA"/>
</dbReference>
<dbReference type="InterPro" id="IPR017871">
    <property type="entry name" value="ABC_transporter-like_CS"/>
</dbReference>
<reference evidence="12 13" key="1">
    <citation type="submission" date="2018-06" db="EMBL/GenBank/DDBJ databases">
        <title>Comparative genomics reveals the genomic features of Rhizophagus irregularis, R. cerebriforme, R. diaphanum and Gigaspora rosea, and their symbiotic lifestyle signature.</title>
        <authorList>
            <person name="Morin E."/>
            <person name="San Clemente H."/>
            <person name="Chen E.C.H."/>
            <person name="De La Providencia I."/>
            <person name="Hainaut M."/>
            <person name="Kuo A."/>
            <person name="Kohler A."/>
            <person name="Murat C."/>
            <person name="Tang N."/>
            <person name="Roy S."/>
            <person name="Loubradou J."/>
            <person name="Henrissat B."/>
            <person name="Grigoriev I.V."/>
            <person name="Corradi N."/>
            <person name="Roux C."/>
            <person name="Martin F.M."/>
        </authorList>
    </citation>
    <scope>NUCLEOTIDE SEQUENCE [LARGE SCALE GENOMIC DNA]</scope>
    <source>
        <strain evidence="12 13">DAOM 194757</strain>
    </source>
</reference>
<evidence type="ECO:0000259" key="11">
    <source>
        <dbReference type="PROSITE" id="PS50929"/>
    </source>
</evidence>
<comment type="similarity">
    <text evidence="2">Belongs to the ABC transporter superfamily. ABCC family. Conjugate transporter (TC 3.A.1.208) subfamily.</text>
</comment>
<name>A0A397VXE0_9GLOM</name>
<protein>
    <submittedName>
        <fullName evidence="12">ABC transporter</fullName>
    </submittedName>
</protein>
<keyword evidence="5" id="KW-0547">Nucleotide-binding</keyword>
<feature type="transmembrane region" description="Helical" evidence="9">
    <location>
        <begin position="140"/>
        <end position="166"/>
    </location>
</feature>
<sequence length="1360" mass="153795">MIPENPSSPRINVEIPEAKANLFSIFTYWWVNDLISLGYKRHLEKDDLYVLNDERTAKILTDNFEVEWQKETQKMAIGKKPSLLKALFKVLWFKFCLAGVCRLVSDILIVTSPFVLRFILKFVADAYYANFNNGVQPPAHVGYKLIVIMFLMQMSATILQNLYFYWGMETGILSRTILITAIYRKALVLSGKARGLFTNGKITNLMSTDTTRIDFACGFFHVIWTVPIEICLSLIFLIYNIGPSAIAGFALLLLMGPIQGKVISLLARTRAKAVVITDERVKLIQEILLGIRAIKYYAWEDSFANTLNKLRNKEISFIRFLIIVRASVVGVLIVAPVFASVLSFTIFLLTGGNLDAEIAFSSVALFYVLQPPLGILQYTISSAADAYVSINRINEFLLADELAILPAINPDEKYAIKATDSDFIWETASSNETINKSNEKKKREKSKYYRNDDNDETDFSTDFDYEKAPSSFDAISDISTTLTPLLHPKSHLCKINISIPRGKLIAIVGPVGSGKSSLLSALIGEMKRIKGEVIFGGNVGYCPQTAWIQNATLRDNITFGLPFNYEKYQQVIKDCCLEPDLQVLPSGDLTEIGEKGINLSGGQKQRVNVARAVYYNADIILLDDPLSAVDAYVGRYLFTNCIKGALAKKTRLLVTHHLHYLPQVDYIICMENGEIAEQGTYEELMKNRKNFSKLIAEYGEAESDNKIKEDEESTLDKKENKKDQTVVLSKGLMSIEEQYIGAVNYKVYLEYIRNAGGILLLPIIIFLLFMMQVANIGNSLWLSFWINKTFDLSIGPYIGVYWAWVAALVVFYVLGNATICYCCINASKNLHNNAIKCVLRAPTNFFDTTPLGRIINRFSKDTDTCDNLLSDSFRVFLSTIATIIGTFILTIIVFNWFIVPLVPLIILYYLVLHYYQPSNRQLKRLDSVLRSLLYAHFSETLTGLPTIRAYRVQNKFLRNNEIFLDIENRAYFLYISVQRWLSVRLETISNILIFFASLFAIIFRFDIVPSIIGLVLAYTLQITQIFNLLVNQLSKLETDMNSVERLVYYCDNLEEEAENIVLENRPSSGWPAHGEIHIKNLEMKYGPDSPLVLKGISVDINSAEKIGIVGRTGCGKSTLAMSFFRFIEATSGSIVIDNIDISTIGLKDLRSNITIIPQDPVLFNGTIRSNLDPFNKHSDLELWNALYHVHLVKTVNFTSEKEESEKSEVVHSISDQEYDKQEPIMLDSPIKENGSNFSQGQQQLIAIARALVRPSKLIIMDEATASIDLKTDNLIQTTIRKVFKDSTVITIAHRLRTVADYDRILVMDDGNVVEFDIPYLLMQKSDGLFRELCERSGDFAKLIEIAKQKYESISITDPFF</sequence>
<feature type="transmembrane region" description="Helical" evidence="9">
    <location>
        <begin position="801"/>
        <end position="824"/>
    </location>
</feature>
<feature type="domain" description="ABC transporter" evidence="10">
    <location>
        <begin position="473"/>
        <end position="697"/>
    </location>
</feature>
<dbReference type="FunFam" id="3.40.50.300:FF:000997">
    <property type="entry name" value="Multidrug resistance-associated protein 1"/>
    <property type="match status" value="1"/>
</dbReference>
<dbReference type="InterPro" id="IPR027417">
    <property type="entry name" value="P-loop_NTPase"/>
</dbReference>
<feature type="domain" description="ABC transmembrane type-1" evidence="11">
    <location>
        <begin position="97"/>
        <end position="385"/>
    </location>
</feature>
<evidence type="ECO:0000256" key="3">
    <source>
        <dbReference type="ARBA" id="ARBA00022448"/>
    </source>
</evidence>
<dbReference type="Proteomes" id="UP000266673">
    <property type="component" value="Unassembled WGS sequence"/>
</dbReference>
<accession>A0A397VXE0</accession>
<dbReference type="CDD" id="cd03244">
    <property type="entry name" value="ABCC_MRP_domain2"/>
    <property type="match status" value="1"/>
</dbReference>
<proteinExistence type="inferred from homology"/>
<dbReference type="PANTHER" id="PTHR24223:SF456">
    <property type="entry name" value="MULTIDRUG RESISTANCE-ASSOCIATED PROTEIN LETHAL(2)03659"/>
    <property type="match status" value="1"/>
</dbReference>
<feature type="transmembrane region" description="Helical" evidence="9">
    <location>
        <begin position="758"/>
        <end position="781"/>
    </location>
</feature>
<dbReference type="PROSITE" id="PS00211">
    <property type="entry name" value="ABC_TRANSPORTER_1"/>
    <property type="match status" value="2"/>
</dbReference>
<feature type="domain" description="ABC transmembrane type-1" evidence="11">
    <location>
        <begin position="763"/>
        <end position="1038"/>
    </location>
</feature>
<dbReference type="InterPro" id="IPR003439">
    <property type="entry name" value="ABC_transporter-like_ATP-bd"/>
</dbReference>
<dbReference type="FunFam" id="1.20.1560.10:FF:000006">
    <property type="entry name" value="ATP-binding cassette, sub-family C (CFTR/MRP), member 9"/>
    <property type="match status" value="1"/>
</dbReference>
<dbReference type="InterPro" id="IPR011527">
    <property type="entry name" value="ABC1_TM_dom"/>
</dbReference>